<dbReference type="AlphaFoldDB" id="A0A2V5J8S6"/>
<feature type="domain" description="HTH arsR-type" evidence="1">
    <location>
        <begin position="104"/>
        <end position="188"/>
    </location>
</feature>
<dbReference type="InterPro" id="IPR036388">
    <property type="entry name" value="WH-like_DNA-bd_sf"/>
</dbReference>
<dbReference type="SMART" id="SM00418">
    <property type="entry name" value="HTH_ARSR"/>
    <property type="match status" value="1"/>
</dbReference>
<dbReference type="EMBL" id="QJVC01000003">
    <property type="protein sequence ID" value="PYI39510.1"/>
    <property type="molecule type" value="Genomic_DNA"/>
</dbReference>
<dbReference type="GO" id="GO:0003700">
    <property type="term" value="F:DNA-binding transcription factor activity"/>
    <property type="evidence" value="ECO:0007669"/>
    <property type="project" value="InterPro"/>
</dbReference>
<evidence type="ECO:0000313" key="2">
    <source>
        <dbReference type="EMBL" id="PYI39510.1"/>
    </source>
</evidence>
<keyword evidence="3" id="KW-1185">Reference proteome</keyword>
<comment type="caution">
    <text evidence="2">The sequence shown here is derived from an EMBL/GenBank/DDBJ whole genome shotgun (WGS) entry which is preliminary data.</text>
</comment>
<accession>A0A2V5J8S6</accession>
<evidence type="ECO:0000313" key="3">
    <source>
        <dbReference type="Proteomes" id="UP000247980"/>
    </source>
</evidence>
<dbReference type="InterPro" id="IPR011991">
    <property type="entry name" value="ArsR-like_HTH"/>
</dbReference>
<name>A0A2V5J8S6_9MICC</name>
<proteinExistence type="predicted"/>
<organism evidence="2 3">
    <name type="scientific">Arthrobacter psychrolactophilus</name>
    <dbReference type="NCBI Taxonomy" id="92442"/>
    <lineage>
        <taxon>Bacteria</taxon>
        <taxon>Bacillati</taxon>
        <taxon>Actinomycetota</taxon>
        <taxon>Actinomycetes</taxon>
        <taxon>Micrococcales</taxon>
        <taxon>Micrococcaceae</taxon>
        <taxon>Arthrobacter</taxon>
    </lineage>
</organism>
<gene>
    <name evidence="2" type="ORF">CVS30_06070</name>
</gene>
<reference evidence="2 3" key="1">
    <citation type="submission" date="2018-05" db="EMBL/GenBank/DDBJ databases">
        <title>Genetic diversity of glacier-inhabiting Cryobacterium bacteria in China and description of Cryobacterium mengkeensis sp. nov. and Arthrobacter glacialis sp. nov.</title>
        <authorList>
            <person name="Liu Q."/>
            <person name="Xin Y.-H."/>
        </authorList>
    </citation>
    <scope>NUCLEOTIDE SEQUENCE [LARGE SCALE GENOMIC DNA]</scope>
    <source>
        <strain evidence="2 3">B7</strain>
    </source>
</reference>
<dbReference type="InterPro" id="IPR036390">
    <property type="entry name" value="WH_DNA-bd_sf"/>
</dbReference>
<dbReference type="CDD" id="cd00090">
    <property type="entry name" value="HTH_ARSR"/>
    <property type="match status" value="1"/>
</dbReference>
<dbReference type="InterPro" id="IPR001845">
    <property type="entry name" value="HTH_ArsR_DNA-bd_dom"/>
</dbReference>
<dbReference type="SUPFAM" id="SSF46785">
    <property type="entry name" value="Winged helix' DNA-binding domain"/>
    <property type="match status" value="1"/>
</dbReference>
<evidence type="ECO:0000259" key="1">
    <source>
        <dbReference type="SMART" id="SM00418"/>
    </source>
</evidence>
<dbReference type="Gene3D" id="1.10.10.10">
    <property type="entry name" value="Winged helix-like DNA-binding domain superfamily/Winged helix DNA-binding domain"/>
    <property type="match status" value="1"/>
</dbReference>
<protein>
    <recommendedName>
        <fullName evidence="1">HTH arsR-type domain-containing protein</fullName>
    </recommendedName>
</protein>
<dbReference type="Proteomes" id="UP000247980">
    <property type="component" value="Unassembled WGS sequence"/>
</dbReference>
<sequence>MSIIFTILERVMIVDERRRDWRRWWYLQQLTLRRLRKRPGLPDQKQHNRFQIAASAYCYLSSVRANLVIVNALCIQLWATLGQNGVMPHITQPDDADWSPEIEAAVATFGNRARNEILRYLAHHSPATRGDIVAAVSSEAPSVAKHLIILEETGVITADREPGQRHGRAPRYSTNKARIRELMAAHRRYLLDQ</sequence>